<proteinExistence type="predicted"/>
<gene>
    <name evidence="2" type="ORF">ASPWEDRAFT_64607</name>
</gene>
<dbReference type="AlphaFoldDB" id="A0A1L9S2G6"/>
<organism evidence="2 3">
    <name type="scientific">Aspergillus wentii DTO 134E9</name>
    <dbReference type="NCBI Taxonomy" id="1073089"/>
    <lineage>
        <taxon>Eukaryota</taxon>
        <taxon>Fungi</taxon>
        <taxon>Dikarya</taxon>
        <taxon>Ascomycota</taxon>
        <taxon>Pezizomycotina</taxon>
        <taxon>Eurotiomycetes</taxon>
        <taxon>Eurotiomycetidae</taxon>
        <taxon>Eurotiales</taxon>
        <taxon>Aspergillaceae</taxon>
        <taxon>Aspergillus</taxon>
        <taxon>Aspergillus subgen. Cremei</taxon>
    </lineage>
</organism>
<dbReference type="EMBL" id="KV878209">
    <property type="protein sequence ID" value="OJJ41340.1"/>
    <property type="molecule type" value="Genomic_DNA"/>
</dbReference>
<evidence type="ECO:0000313" key="2">
    <source>
        <dbReference type="EMBL" id="OJJ41340.1"/>
    </source>
</evidence>
<keyword evidence="3" id="KW-1185">Reference proteome</keyword>
<name>A0A1L9S2G6_ASPWE</name>
<dbReference type="RefSeq" id="XP_040695016.1">
    <property type="nucleotide sequence ID" value="XM_040838753.1"/>
</dbReference>
<reference evidence="3" key="1">
    <citation type="journal article" date="2017" name="Genome Biol.">
        <title>Comparative genomics reveals high biological diversity and specific adaptations in the industrially and medically important fungal genus Aspergillus.</title>
        <authorList>
            <person name="de Vries R.P."/>
            <person name="Riley R."/>
            <person name="Wiebenga A."/>
            <person name="Aguilar-Osorio G."/>
            <person name="Amillis S."/>
            <person name="Uchima C.A."/>
            <person name="Anderluh G."/>
            <person name="Asadollahi M."/>
            <person name="Askin M."/>
            <person name="Barry K."/>
            <person name="Battaglia E."/>
            <person name="Bayram O."/>
            <person name="Benocci T."/>
            <person name="Braus-Stromeyer S.A."/>
            <person name="Caldana C."/>
            <person name="Canovas D."/>
            <person name="Cerqueira G.C."/>
            <person name="Chen F."/>
            <person name="Chen W."/>
            <person name="Choi C."/>
            <person name="Clum A."/>
            <person name="Dos Santos R.A."/>
            <person name="Damasio A.R."/>
            <person name="Diallinas G."/>
            <person name="Emri T."/>
            <person name="Fekete E."/>
            <person name="Flipphi M."/>
            <person name="Freyberg S."/>
            <person name="Gallo A."/>
            <person name="Gournas C."/>
            <person name="Habgood R."/>
            <person name="Hainaut M."/>
            <person name="Harispe M.L."/>
            <person name="Henrissat B."/>
            <person name="Hilden K.S."/>
            <person name="Hope R."/>
            <person name="Hossain A."/>
            <person name="Karabika E."/>
            <person name="Karaffa L."/>
            <person name="Karanyi Z."/>
            <person name="Krasevec N."/>
            <person name="Kuo A."/>
            <person name="Kusch H."/>
            <person name="LaButti K."/>
            <person name="Lagendijk E.L."/>
            <person name="Lapidus A."/>
            <person name="Levasseur A."/>
            <person name="Lindquist E."/>
            <person name="Lipzen A."/>
            <person name="Logrieco A.F."/>
            <person name="MacCabe A."/>
            <person name="Maekelae M.R."/>
            <person name="Malavazi I."/>
            <person name="Melin P."/>
            <person name="Meyer V."/>
            <person name="Mielnichuk N."/>
            <person name="Miskei M."/>
            <person name="Molnar A.P."/>
            <person name="Mule G."/>
            <person name="Ngan C.Y."/>
            <person name="Orejas M."/>
            <person name="Orosz E."/>
            <person name="Ouedraogo J.P."/>
            <person name="Overkamp K.M."/>
            <person name="Park H.-S."/>
            <person name="Perrone G."/>
            <person name="Piumi F."/>
            <person name="Punt P.J."/>
            <person name="Ram A.F."/>
            <person name="Ramon A."/>
            <person name="Rauscher S."/>
            <person name="Record E."/>
            <person name="Riano-Pachon D.M."/>
            <person name="Robert V."/>
            <person name="Roehrig J."/>
            <person name="Ruller R."/>
            <person name="Salamov A."/>
            <person name="Salih N.S."/>
            <person name="Samson R.A."/>
            <person name="Sandor E."/>
            <person name="Sanguinetti M."/>
            <person name="Schuetze T."/>
            <person name="Sepcic K."/>
            <person name="Shelest E."/>
            <person name="Sherlock G."/>
            <person name="Sophianopoulou V."/>
            <person name="Squina F.M."/>
            <person name="Sun H."/>
            <person name="Susca A."/>
            <person name="Todd R.B."/>
            <person name="Tsang A."/>
            <person name="Unkles S.E."/>
            <person name="van de Wiele N."/>
            <person name="van Rossen-Uffink D."/>
            <person name="Oliveira J.V."/>
            <person name="Vesth T.C."/>
            <person name="Visser J."/>
            <person name="Yu J.-H."/>
            <person name="Zhou M."/>
            <person name="Andersen M.R."/>
            <person name="Archer D.B."/>
            <person name="Baker S.E."/>
            <person name="Benoit I."/>
            <person name="Brakhage A.A."/>
            <person name="Braus G.H."/>
            <person name="Fischer R."/>
            <person name="Frisvad J.C."/>
            <person name="Goldman G.H."/>
            <person name="Houbraken J."/>
            <person name="Oakley B."/>
            <person name="Pocsi I."/>
            <person name="Scazzocchio C."/>
            <person name="Seiboth B."/>
            <person name="vanKuyk P.A."/>
            <person name="Wortman J."/>
            <person name="Dyer P.S."/>
            <person name="Grigoriev I.V."/>
        </authorList>
    </citation>
    <scope>NUCLEOTIDE SEQUENCE [LARGE SCALE GENOMIC DNA]</scope>
    <source>
        <strain evidence="3">DTO 134E9</strain>
    </source>
</reference>
<dbReference type="VEuPathDB" id="FungiDB:ASPWEDRAFT_64607"/>
<protein>
    <submittedName>
        <fullName evidence="2">Uncharacterized protein</fullName>
    </submittedName>
</protein>
<feature type="region of interest" description="Disordered" evidence="1">
    <location>
        <begin position="171"/>
        <end position="191"/>
    </location>
</feature>
<evidence type="ECO:0000256" key="1">
    <source>
        <dbReference type="SAM" id="MobiDB-lite"/>
    </source>
</evidence>
<dbReference type="GeneID" id="63754601"/>
<accession>A0A1L9S2G6</accession>
<dbReference type="OrthoDB" id="4456803at2759"/>
<dbReference type="Proteomes" id="UP000184383">
    <property type="component" value="Unassembled WGS sequence"/>
</dbReference>
<evidence type="ECO:0000313" key="3">
    <source>
        <dbReference type="Proteomes" id="UP000184383"/>
    </source>
</evidence>
<sequence>MRLVFGPRCELSVYIFKHTYSCQTATPIMSAVLLFCTSVPPEQETREPNSPFNILILASKARATPNYAASSPNDFHDIKSNGRQVFRNRGLPCWMKSPSKQSAVVLHCSYEREFWGDDPIPGQAEVSEDMIWWKWRVSLNYACTFWNSVEGVEDTFIGVYSRPECLDPDGVIQPEVPENVMPGETEDPNKE</sequence>